<dbReference type="SUPFAM" id="SSF49785">
    <property type="entry name" value="Galactose-binding domain-like"/>
    <property type="match status" value="1"/>
</dbReference>
<name>A0A3S2UNR4_9SPHN</name>
<dbReference type="Gene3D" id="3.20.20.80">
    <property type="entry name" value="Glycosidases"/>
    <property type="match status" value="1"/>
</dbReference>
<dbReference type="InterPro" id="IPR006101">
    <property type="entry name" value="Glyco_hydro_2"/>
</dbReference>
<dbReference type="SMART" id="SM01038">
    <property type="entry name" value="Bgal_small_N"/>
    <property type="match status" value="1"/>
</dbReference>
<comment type="caution">
    <text evidence="10">The sequence shown here is derived from an EMBL/GenBank/DDBJ whole genome shotgun (WGS) entry which is preliminary data.</text>
</comment>
<evidence type="ECO:0000256" key="8">
    <source>
        <dbReference type="SAM" id="SignalP"/>
    </source>
</evidence>
<dbReference type="InterPro" id="IPR036156">
    <property type="entry name" value="Beta-gal/glucu_dom_sf"/>
</dbReference>
<dbReference type="InterPro" id="IPR017853">
    <property type="entry name" value="GH"/>
</dbReference>
<keyword evidence="8" id="KW-0732">Signal</keyword>
<dbReference type="SUPFAM" id="SSF49303">
    <property type="entry name" value="beta-Galactosidase/glucuronidase domain"/>
    <property type="match status" value="2"/>
</dbReference>
<dbReference type="Pfam" id="PF02929">
    <property type="entry name" value="Bgal_small_N"/>
    <property type="match status" value="1"/>
</dbReference>
<dbReference type="InterPro" id="IPR006103">
    <property type="entry name" value="Glyco_hydro_2_cat"/>
</dbReference>
<dbReference type="EMBL" id="SACO01000022">
    <property type="protein sequence ID" value="RVU02297.1"/>
    <property type="molecule type" value="Genomic_DNA"/>
</dbReference>
<dbReference type="InterPro" id="IPR004199">
    <property type="entry name" value="B-gal_small/dom_5"/>
</dbReference>
<feature type="chain" id="PRO_5018791093" description="beta-galactosidase" evidence="8">
    <location>
        <begin position="23"/>
        <end position="965"/>
    </location>
</feature>
<dbReference type="AlphaFoldDB" id="A0A3S2UNR4"/>
<dbReference type="PANTHER" id="PTHR46323">
    <property type="entry name" value="BETA-GALACTOSIDASE"/>
    <property type="match status" value="1"/>
</dbReference>
<dbReference type="GO" id="GO:0005990">
    <property type="term" value="P:lactose catabolic process"/>
    <property type="evidence" value="ECO:0007669"/>
    <property type="project" value="TreeGrafter"/>
</dbReference>
<organism evidence="10 11">
    <name type="scientific">Novosphingobium umbonatum</name>
    <dbReference type="NCBI Taxonomy" id="1908524"/>
    <lineage>
        <taxon>Bacteria</taxon>
        <taxon>Pseudomonadati</taxon>
        <taxon>Pseudomonadota</taxon>
        <taxon>Alphaproteobacteria</taxon>
        <taxon>Sphingomonadales</taxon>
        <taxon>Sphingomonadaceae</taxon>
        <taxon>Novosphingobium</taxon>
    </lineage>
</organism>
<dbReference type="InterPro" id="IPR008979">
    <property type="entry name" value="Galactose-bd-like_sf"/>
</dbReference>
<dbReference type="InterPro" id="IPR050347">
    <property type="entry name" value="Bact_Beta-galactosidase"/>
</dbReference>
<dbReference type="OrthoDB" id="9758603at2"/>
<feature type="compositionally biased region" description="Basic and acidic residues" evidence="7">
    <location>
        <begin position="935"/>
        <end position="951"/>
    </location>
</feature>
<evidence type="ECO:0000256" key="5">
    <source>
        <dbReference type="ARBA" id="ARBA00023295"/>
    </source>
</evidence>
<dbReference type="RefSeq" id="WP_127711903.1">
    <property type="nucleotide sequence ID" value="NZ_SACO01000022.1"/>
</dbReference>
<reference evidence="10 11" key="1">
    <citation type="submission" date="2019-01" db="EMBL/GenBank/DDBJ databases">
        <authorList>
            <person name="Chen W.-M."/>
        </authorList>
    </citation>
    <scope>NUCLEOTIDE SEQUENCE [LARGE SCALE GENOMIC DNA]</scope>
    <source>
        <strain evidence="10 11">FSY-9</strain>
    </source>
</reference>
<dbReference type="Pfam" id="PF02837">
    <property type="entry name" value="Glyco_hydro_2_N"/>
    <property type="match status" value="1"/>
</dbReference>
<evidence type="ECO:0000256" key="1">
    <source>
        <dbReference type="ARBA" id="ARBA00001412"/>
    </source>
</evidence>
<dbReference type="SUPFAM" id="SSF74650">
    <property type="entry name" value="Galactose mutarotase-like"/>
    <property type="match status" value="1"/>
</dbReference>
<feature type="domain" description="Beta galactosidase small chain/" evidence="9">
    <location>
        <begin position="718"/>
        <end position="960"/>
    </location>
</feature>
<evidence type="ECO:0000256" key="6">
    <source>
        <dbReference type="ARBA" id="ARBA00032230"/>
    </source>
</evidence>
<dbReference type="Pfam" id="PF02836">
    <property type="entry name" value="Glyco_hydro_2_C"/>
    <property type="match status" value="1"/>
</dbReference>
<evidence type="ECO:0000259" key="9">
    <source>
        <dbReference type="SMART" id="SM01038"/>
    </source>
</evidence>
<comment type="similarity">
    <text evidence="2">Belongs to the glycosyl hydrolase 2 family.</text>
</comment>
<evidence type="ECO:0000256" key="2">
    <source>
        <dbReference type="ARBA" id="ARBA00007401"/>
    </source>
</evidence>
<evidence type="ECO:0000256" key="7">
    <source>
        <dbReference type="SAM" id="MobiDB-lite"/>
    </source>
</evidence>
<dbReference type="InterPro" id="IPR013783">
    <property type="entry name" value="Ig-like_fold"/>
</dbReference>
<dbReference type="InterPro" id="IPR032312">
    <property type="entry name" value="LacZ_4"/>
</dbReference>
<dbReference type="Gene3D" id="2.70.98.10">
    <property type="match status" value="1"/>
</dbReference>
<evidence type="ECO:0000256" key="3">
    <source>
        <dbReference type="ARBA" id="ARBA00012756"/>
    </source>
</evidence>
<gene>
    <name evidence="10" type="ORF">EOE18_17440</name>
</gene>
<dbReference type="Pfam" id="PF16353">
    <property type="entry name" value="LacZ_4"/>
    <property type="match status" value="1"/>
</dbReference>
<dbReference type="PRINTS" id="PR00132">
    <property type="entry name" value="GLHYDRLASE2"/>
</dbReference>
<accession>A0A3S2UNR4</accession>
<dbReference type="SUPFAM" id="SSF51445">
    <property type="entry name" value="(Trans)glycosidases"/>
    <property type="match status" value="1"/>
</dbReference>
<dbReference type="GO" id="GO:0009341">
    <property type="term" value="C:beta-galactosidase complex"/>
    <property type="evidence" value="ECO:0007669"/>
    <property type="project" value="InterPro"/>
</dbReference>
<sequence>MRNWVIIGSVIAATSLPVAVLAANPSAPTQVAPASANTLSLDGQWQFSLALNEADAQAMAGFYALGYDASRFVSTPVPSNWALQGFEDPHYKPFKTEASQGFYRKDFTVPADWAGKRVLLHFGGVWSSAEVWVNGKPLGRIDSGFTPISFDVTSALKPGAGNLVALRVRQTQPSYLFDTNDDWTLGGIYRSVSLEATPMARWIDRVEAVPRFDAQYRDADLHVRVMVGSKQKRDYPGNLEYSGPQTYQLRATLTDTGGKLVQSQILSLPAHPETGRETALDLHVQKPQQWTAETPNLYKLTVDILDDGKVTHQRQIAVGFREISTKGGVLRVNGQAVKLRGVNRHDEHPDTGRATTPEQWRQDLTLMKAANINYIHLAHYPPATGFLDLCDQLGLYVSDEIPMGSGGDHMDNPALAGAAMLRSYETVARDFNHPSVIIWSVGNEDPLTSLHLAAVRMVKGLDPTRPVLMPWRAETSLPPEIDILAPHYWTARAYDQLAGRADRPIVTTEFTHAYGNDGFGGLDARWKALTKHPSGAGGAIWMWADQGLSVPKRAPDGTTTHSLLVIPDGFDGITDSYRNPTRDYWETQAVYAPVYPAVSALDVVAGQAFARVPVQNDYDFTDLSAIRVAWRLMQDETVVAQGKSALAGPPHAVASLDVPLDGLTATQAAATTYLDLGFSRADGSLITRRSVELRHPLASAPTPGAGTIAIDEKPDAVIVNAGAARFEFDPRKGVLAKASVGEKPSVLGMRPTIWRPLNDTEQGIVRGEKGPPDLPDLNSFTPSVTQWRVNRSKDSVTIHAVVDYRVDAQDAFNVTYDYDITSAGTLNLRYRLAPQVRAQWLPYVGLDFQTAPDLTQLRWLGLGPYDAYPNLQSAPQLGLWRADRAEQGGVKAIRWAEVSGAQGVKIRWDSPGYLAYSPQAPDRLLVLSALLGRPEKGRRPEEPEERLDTEQGKSFSGELRMTLGL</sequence>
<keyword evidence="5" id="KW-0326">Glycosidase</keyword>
<dbReference type="Gene3D" id="2.60.120.260">
    <property type="entry name" value="Galactose-binding domain-like"/>
    <property type="match status" value="1"/>
</dbReference>
<dbReference type="InterPro" id="IPR006102">
    <property type="entry name" value="Ig-like_GH2"/>
</dbReference>
<feature type="region of interest" description="Disordered" evidence="7">
    <location>
        <begin position="935"/>
        <end position="965"/>
    </location>
</feature>
<dbReference type="PANTHER" id="PTHR46323:SF2">
    <property type="entry name" value="BETA-GALACTOSIDASE"/>
    <property type="match status" value="1"/>
</dbReference>
<dbReference type="GO" id="GO:0030246">
    <property type="term" value="F:carbohydrate binding"/>
    <property type="evidence" value="ECO:0007669"/>
    <property type="project" value="InterPro"/>
</dbReference>
<keyword evidence="4 10" id="KW-0378">Hydrolase</keyword>
<evidence type="ECO:0000313" key="10">
    <source>
        <dbReference type="EMBL" id="RVU02297.1"/>
    </source>
</evidence>
<feature type="signal peptide" evidence="8">
    <location>
        <begin position="1"/>
        <end position="22"/>
    </location>
</feature>
<proteinExistence type="inferred from homology"/>
<comment type="catalytic activity">
    <reaction evidence="1">
        <text>Hydrolysis of terminal non-reducing beta-D-galactose residues in beta-D-galactosides.</text>
        <dbReference type="EC" id="3.2.1.23"/>
    </reaction>
</comment>
<dbReference type="InterPro" id="IPR011013">
    <property type="entry name" value="Gal_mutarotase_sf_dom"/>
</dbReference>
<evidence type="ECO:0000313" key="11">
    <source>
        <dbReference type="Proteomes" id="UP000282837"/>
    </source>
</evidence>
<dbReference type="EC" id="3.2.1.23" evidence="3"/>
<dbReference type="InterPro" id="IPR014718">
    <property type="entry name" value="GH-type_carb-bd"/>
</dbReference>
<protein>
    <recommendedName>
        <fullName evidence="3">beta-galactosidase</fullName>
        <ecNumber evidence="3">3.2.1.23</ecNumber>
    </recommendedName>
    <alternativeName>
        <fullName evidence="6">Lactase</fullName>
    </alternativeName>
</protein>
<keyword evidence="11" id="KW-1185">Reference proteome</keyword>
<dbReference type="InterPro" id="IPR006104">
    <property type="entry name" value="Glyco_hydro_2_N"/>
</dbReference>
<dbReference type="Gene3D" id="2.60.40.10">
    <property type="entry name" value="Immunoglobulins"/>
    <property type="match status" value="2"/>
</dbReference>
<dbReference type="GO" id="GO:0004565">
    <property type="term" value="F:beta-galactosidase activity"/>
    <property type="evidence" value="ECO:0007669"/>
    <property type="project" value="UniProtKB-EC"/>
</dbReference>
<dbReference type="Pfam" id="PF00703">
    <property type="entry name" value="Glyco_hydro_2"/>
    <property type="match status" value="1"/>
</dbReference>
<evidence type="ECO:0000256" key="4">
    <source>
        <dbReference type="ARBA" id="ARBA00022801"/>
    </source>
</evidence>
<dbReference type="Proteomes" id="UP000282837">
    <property type="component" value="Unassembled WGS sequence"/>
</dbReference>